<evidence type="ECO:0000256" key="2">
    <source>
        <dbReference type="ARBA" id="ARBA00002901"/>
    </source>
</evidence>
<evidence type="ECO:0000256" key="11">
    <source>
        <dbReference type="RuleBase" id="RU365090"/>
    </source>
</evidence>
<evidence type="ECO:0000256" key="7">
    <source>
        <dbReference type="ARBA" id="ARBA00022723"/>
    </source>
</evidence>
<keyword evidence="5 11" id="KW-0500">Molybdenum</keyword>
<dbReference type="InterPro" id="IPR036135">
    <property type="entry name" value="MoeA_linker/N_sf"/>
</dbReference>
<dbReference type="EC" id="2.10.1.1" evidence="11"/>
<evidence type="ECO:0000256" key="5">
    <source>
        <dbReference type="ARBA" id="ARBA00022505"/>
    </source>
</evidence>
<comment type="pathway">
    <text evidence="3 11">Cofactor biosynthesis; molybdopterin biosynthesis.</text>
</comment>
<dbReference type="Gene3D" id="2.170.190.11">
    <property type="entry name" value="Molybdopterin biosynthesis moea protein, domain 3"/>
    <property type="match status" value="1"/>
</dbReference>
<evidence type="ECO:0000313" key="13">
    <source>
        <dbReference type="EMBL" id="ANH37117.1"/>
    </source>
</evidence>
<evidence type="ECO:0000256" key="9">
    <source>
        <dbReference type="ARBA" id="ARBA00023150"/>
    </source>
</evidence>
<dbReference type="NCBIfam" id="TIGR00177">
    <property type="entry name" value="molyb_syn"/>
    <property type="match status" value="1"/>
</dbReference>
<proteinExistence type="inferred from homology"/>
<comment type="function">
    <text evidence="2 11">Catalyzes the insertion of molybdate into adenylated molybdopterin with the concomitant release of AMP.</text>
</comment>
<keyword evidence="9 11" id="KW-0501">Molybdenum cofactor biosynthesis</keyword>
<dbReference type="InterPro" id="IPR001453">
    <property type="entry name" value="MoaB/Mog_dom"/>
</dbReference>
<evidence type="ECO:0000256" key="10">
    <source>
        <dbReference type="ARBA" id="ARBA00047317"/>
    </source>
</evidence>
<dbReference type="Gene3D" id="3.90.105.10">
    <property type="entry name" value="Molybdopterin biosynthesis moea protein, domain 2"/>
    <property type="match status" value="1"/>
</dbReference>
<dbReference type="EMBL" id="CP015079">
    <property type="protein sequence ID" value="ANH37117.1"/>
    <property type="molecule type" value="Genomic_DNA"/>
</dbReference>
<dbReference type="InterPro" id="IPR005111">
    <property type="entry name" value="MoeA_C_domain_IV"/>
</dbReference>
<evidence type="ECO:0000256" key="4">
    <source>
        <dbReference type="ARBA" id="ARBA00010763"/>
    </source>
</evidence>
<dbReference type="PANTHER" id="PTHR10192:SF5">
    <property type="entry name" value="GEPHYRIN"/>
    <property type="match status" value="1"/>
</dbReference>
<dbReference type="STRING" id="1300347.I601_0666"/>
<dbReference type="RefSeq" id="WP_068106404.1">
    <property type="nucleotide sequence ID" value="NZ_CP015079.1"/>
</dbReference>
<dbReference type="InterPro" id="IPR036425">
    <property type="entry name" value="MoaB/Mog-like_dom_sf"/>
</dbReference>
<dbReference type="SUPFAM" id="SSF63867">
    <property type="entry name" value="MoeA C-terminal domain-like"/>
    <property type="match status" value="1"/>
</dbReference>
<dbReference type="GO" id="GO:0061599">
    <property type="term" value="F:molybdopterin molybdotransferase activity"/>
    <property type="evidence" value="ECO:0007669"/>
    <property type="project" value="UniProtKB-UniRule"/>
</dbReference>
<dbReference type="Pfam" id="PF00994">
    <property type="entry name" value="MoCF_biosynth"/>
    <property type="match status" value="1"/>
</dbReference>
<evidence type="ECO:0000256" key="3">
    <source>
        <dbReference type="ARBA" id="ARBA00005046"/>
    </source>
</evidence>
<dbReference type="SUPFAM" id="SSF63882">
    <property type="entry name" value="MoeA N-terminal region -like"/>
    <property type="match status" value="1"/>
</dbReference>
<comment type="similarity">
    <text evidence="4 11">Belongs to the MoeA family.</text>
</comment>
<dbReference type="GO" id="GO:0006777">
    <property type="term" value="P:Mo-molybdopterin cofactor biosynthetic process"/>
    <property type="evidence" value="ECO:0007669"/>
    <property type="project" value="UniProtKB-UniRule"/>
</dbReference>
<dbReference type="Gene3D" id="3.40.980.10">
    <property type="entry name" value="MoaB/Mog-like domain"/>
    <property type="match status" value="1"/>
</dbReference>
<name>A0A1A9GFQ0_9ACTN</name>
<evidence type="ECO:0000256" key="6">
    <source>
        <dbReference type="ARBA" id="ARBA00022679"/>
    </source>
</evidence>
<reference evidence="13 14" key="1">
    <citation type="submission" date="2016-03" db="EMBL/GenBank/DDBJ databases">
        <title>Complete genome sequence of a soil Actinobacterium, Nocardioides dokdonensis FR1436.</title>
        <authorList>
            <person name="Kwon S.-K."/>
            <person name="Kim K."/>
            <person name="Kim J.F."/>
        </authorList>
    </citation>
    <scope>NUCLEOTIDE SEQUENCE [LARGE SCALE GENOMIC DNA]</scope>
    <source>
        <strain evidence="13 14">FR1436</strain>
    </source>
</reference>
<dbReference type="FunFam" id="2.170.190.11:FF:000001">
    <property type="entry name" value="Molybdopterin molybdenumtransferase"/>
    <property type="match status" value="1"/>
</dbReference>
<comment type="cofactor">
    <cofactor evidence="1 11">
        <name>Mg(2+)</name>
        <dbReference type="ChEBI" id="CHEBI:18420"/>
    </cofactor>
</comment>
<dbReference type="AlphaFoldDB" id="A0A1A9GFQ0"/>
<dbReference type="SUPFAM" id="SSF53218">
    <property type="entry name" value="Molybdenum cofactor biosynthesis proteins"/>
    <property type="match status" value="1"/>
</dbReference>
<comment type="catalytic activity">
    <reaction evidence="10">
        <text>adenylyl-molybdopterin + molybdate = Mo-molybdopterin + AMP + H(+)</text>
        <dbReference type="Rhea" id="RHEA:35047"/>
        <dbReference type="ChEBI" id="CHEBI:15378"/>
        <dbReference type="ChEBI" id="CHEBI:36264"/>
        <dbReference type="ChEBI" id="CHEBI:62727"/>
        <dbReference type="ChEBI" id="CHEBI:71302"/>
        <dbReference type="ChEBI" id="CHEBI:456215"/>
        <dbReference type="EC" id="2.10.1.1"/>
    </reaction>
</comment>
<dbReference type="UniPathway" id="UPA00344"/>
<dbReference type="InterPro" id="IPR005110">
    <property type="entry name" value="MoeA_linker/N"/>
</dbReference>
<evidence type="ECO:0000259" key="12">
    <source>
        <dbReference type="SMART" id="SM00852"/>
    </source>
</evidence>
<dbReference type="OrthoDB" id="9804758at2"/>
<keyword evidence="6 11" id="KW-0808">Transferase</keyword>
<evidence type="ECO:0000256" key="8">
    <source>
        <dbReference type="ARBA" id="ARBA00022842"/>
    </source>
</evidence>
<dbReference type="GO" id="GO:0046872">
    <property type="term" value="F:metal ion binding"/>
    <property type="evidence" value="ECO:0007669"/>
    <property type="project" value="UniProtKB-UniRule"/>
</dbReference>
<keyword evidence="7 11" id="KW-0479">Metal-binding</keyword>
<feature type="domain" description="MoaB/Mog" evidence="12">
    <location>
        <begin position="185"/>
        <end position="324"/>
    </location>
</feature>
<dbReference type="NCBIfam" id="NF045515">
    <property type="entry name" value="Glp_gephyrin"/>
    <property type="match status" value="1"/>
</dbReference>
<protein>
    <recommendedName>
        <fullName evidence="11">Molybdopterin molybdenumtransferase</fullName>
        <ecNumber evidence="11">2.10.1.1</ecNumber>
    </recommendedName>
</protein>
<dbReference type="CDD" id="cd00887">
    <property type="entry name" value="MoeA"/>
    <property type="match status" value="1"/>
</dbReference>
<dbReference type="InterPro" id="IPR036688">
    <property type="entry name" value="MoeA_C_domain_IV_sf"/>
</dbReference>
<dbReference type="GO" id="GO:0005829">
    <property type="term" value="C:cytosol"/>
    <property type="evidence" value="ECO:0007669"/>
    <property type="project" value="TreeGrafter"/>
</dbReference>
<dbReference type="Gene3D" id="2.40.340.10">
    <property type="entry name" value="MoeA, C-terminal, domain IV"/>
    <property type="match status" value="1"/>
</dbReference>
<dbReference type="Pfam" id="PF03454">
    <property type="entry name" value="MoeA_C"/>
    <property type="match status" value="1"/>
</dbReference>
<dbReference type="PANTHER" id="PTHR10192">
    <property type="entry name" value="MOLYBDOPTERIN BIOSYNTHESIS PROTEIN"/>
    <property type="match status" value="1"/>
</dbReference>
<evidence type="ECO:0000313" key="14">
    <source>
        <dbReference type="Proteomes" id="UP000077868"/>
    </source>
</evidence>
<dbReference type="PATRIC" id="fig|1300347.3.peg.671"/>
<dbReference type="Pfam" id="PF03453">
    <property type="entry name" value="MoeA_N"/>
    <property type="match status" value="1"/>
</dbReference>
<accession>A0A1A9GFQ0</accession>
<keyword evidence="14" id="KW-1185">Reference proteome</keyword>
<dbReference type="SMART" id="SM00852">
    <property type="entry name" value="MoCF_biosynth"/>
    <property type="match status" value="1"/>
</dbReference>
<dbReference type="KEGG" id="ndk:I601_0666"/>
<evidence type="ECO:0000256" key="1">
    <source>
        <dbReference type="ARBA" id="ARBA00001946"/>
    </source>
</evidence>
<dbReference type="Proteomes" id="UP000077868">
    <property type="component" value="Chromosome"/>
</dbReference>
<dbReference type="InterPro" id="IPR038987">
    <property type="entry name" value="MoeA-like"/>
</dbReference>
<sequence length="414" mass="42809">MPEAPPPITVEEHLARILAAVRPLPAYQQPLMEALGLAAAESVVSPIALPPFDNSAMDGYAVHRADVEGAGPEAPVELPVVGEISAGNAQLLALSPGTTAKIMTGAPVPTGADAVVPYEWTDHGVARVRIDKAPTAGQHVRRAGEDVAVGDLLVEEGTVLGPRHLGLLASVGRSTIAVRPRPRVVILSTGTELREPGTALGHDSIYDGNSYLLAAAARRAGALAYRVGIVPDQPRAFLDALEDQLVRADVVVTSGGVSMGDHDVVKEALAPLGTVWFGPVAMQPGKPQGFGTVGEDDTLIFTLPGNPVSSYLSFELFVLPALRTMMGLAPVSRPEVSMRLTHAITSPPGRRQFLRATTEAGHGRVTPVGGPGSHLVGDLATADALVVVPEDVTALPAGAEVGVIHLDSGLEGGH</sequence>
<gene>
    <name evidence="13" type="primary">moeA</name>
    <name evidence="13" type="ORF">I601_0666</name>
</gene>
<dbReference type="FunFam" id="3.40.980.10:FF:000004">
    <property type="entry name" value="Molybdopterin molybdenumtransferase"/>
    <property type="match status" value="1"/>
</dbReference>
<organism evidence="13 14">
    <name type="scientific">Nocardioides dokdonensis FR1436</name>
    <dbReference type="NCBI Taxonomy" id="1300347"/>
    <lineage>
        <taxon>Bacteria</taxon>
        <taxon>Bacillati</taxon>
        <taxon>Actinomycetota</taxon>
        <taxon>Actinomycetes</taxon>
        <taxon>Propionibacteriales</taxon>
        <taxon>Nocardioidaceae</taxon>
        <taxon>Nocardioides</taxon>
    </lineage>
</organism>
<keyword evidence="8 11" id="KW-0460">Magnesium</keyword>